<dbReference type="PROSITE" id="PS51257">
    <property type="entry name" value="PROKAR_LIPOPROTEIN"/>
    <property type="match status" value="1"/>
</dbReference>
<evidence type="ECO:0000313" key="4">
    <source>
        <dbReference type="EMBL" id="NLR76164.1"/>
    </source>
</evidence>
<keyword evidence="2" id="KW-0449">Lipoprotein</keyword>
<dbReference type="Gene3D" id="1.20.1600.10">
    <property type="entry name" value="Outer membrane efflux proteins (OEP)"/>
    <property type="match status" value="1"/>
</dbReference>
<dbReference type="Pfam" id="PF02321">
    <property type="entry name" value="OEP"/>
    <property type="match status" value="2"/>
</dbReference>
<protein>
    <submittedName>
        <fullName evidence="4">TolC family protein</fullName>
    </submittedName>
</protein>
<dbReference type="InterPro" id="IPR003423">
    <property type="entry name" value="OMP_efflux"/>
</dbReference>
<keyword evidence="2" id="KW-1134">Transmembrane beta strand</keyword>
<dbReference type="PANTHER" id="PTHR30203:SF32">
    <property type="entry name" value="CATION EFFLUX SYSTEM PROTEIN CUSC"/>
    <property type="match status" value="1"/>
</dbReference>
<feature type="signal peptide" evidence="2">
    <location>
        <begin position="1"/>
        <end position="18"/>
    </location>
</feature>
<evidence type="ECO:0000256" key="2">
    <source>
        <dbReference type="RuleBase" id="RU362097"/>
    </source>
</evidence>
<keyword evidence="2" id="KW-0812">Transmembrane</keyword>
<keyword evidence="2" id="KW-0472">Membrane</keyword>
<dbReference type="SUPFAM" id="SSF56954">
    <property type="entry name" value="Outer membrane efflux proteins (OEP)"/>
    <property type="match status" value="1"/>
</dbReference>
<gene>
    <name evidence="4" type="ORF">HF682_13445</name>
</gene>
<name>A0A847S883_9NEIS</name>
<comment type="subcellular location">
    <subcellularLocation>
        <location evidence="2">Cell membrane</location>
        <topology evidence="2">Lipid-anchor</topology>
    </subcellularLocation>
</comment>
<evidence type="ECO:0000313" key="5">
    <source>
        <dbReference type="Proteomes" id="UP000587991"/>
    </source>
</evidence>
<keyword evidence="5" id="KW-1185">Reference proteome</keyword>
<dbReference type="RefSeq" id="WP_168877835.1">
    <property type="nucleotide sequence ID" value="NZ_JABAIM010000003.1"/>
</dbReference>
<evidence type="ECO:0000256" key="1">
    <source>
        <dbReference type="ARBA" id="ARBA00007613"/>
    </source>
</evidence>
<dbReference type="Gene3D" id="2.20.200.10">
    <property type="entry name" value="Outer membrane efflux proteins (OEP)"/>
    <property type="match status" value="1"/>
</dbReference>
<dbReference type="NCBIfam" id="TIGR01845">
    <property type="entry name" value="outer_NodT"/>
    <property type="match status" value="1"/>
</dbReference>
<accession>A0A847S883</accession>
<feature type="region of interest" description="Disordered" evidence="3">
    <location>
        <begin position="25"/>
        <end position="46"/>
    </location>
</feature>
<keyword evidence="2" id="KW-0732">Signal</keyword>
<keyword evidence="2" id="KW-0564">Palmitate</keyword>
<feature type="chain" id="PRO_5033106304" evidence="2">
    <location>
        <begin position="19"/>
        <end position="452"/>
    </location>
</feature>
<feature type="compositionally biased region" description="Polar residues" evidence="3">
    <location>
        <begin position="31"/>
        <end position="46"/>
    </location>
</feature>
<dbReference type="Proteomes" id="UP000587991">
    <property type="component" value="Unassembled WGS sequence"/>
</dbReference>
<comment type="similarity">
    <text evidence="1 2">Belongs to the outer membrane factor (OMF) (TC 1.B.17) family.</text>
</comment>
<dbReference type="InterPro" id="IPR010131">
    <property type="entry name" value="MdtP/NodT-like"/>
</dbReference>
<dbReference type="EMBL" id="JABAIM010000003">
    <property type="protein sequence ID" value="NLR76164.1"/>
    <property type="molecule type" value="Genomic_DNA"/>
</dbReference>
<dbReference type="GO" id="GO:0005886">
    <property type="term" value="C:plasma membrane"/>
    <property type="evidence" value="ECO:0007669"/>
    <property type="project" value="UniProtKB-SubCell"/>
</dbReference>
<proteinExistence type="inferred from homology"/>
<evidence type="ECO:0000256" key="3">
    <source>
        <dbReference type="SAM" id="MobiDB-lite"/>
    </source>
</evidence>
<reference evidence="4 5" key="1">
    <citation type="submission" date="2020-04" db="EMBL/GenBank/DDBJ databases">
        <title>Draft genome of Leeia sp. IMCC25680.</title>
        <authorList>
            <person name="Song J."/>
            <person name="Cho J.-C."/>
        </authorList>
    </citation>
    <scope>NUCLEOTIDE SEQUENCE [LARGE SCALE GENOMIC DNA]</scope>
    <source>
        <strain evidence="4 5">IMCC25680</strain>
    </source>
</reference>
<comment type="caution">
    <text evidence="4">The sequence shown here is derived from an EMBL/GenBank/DDBJ whole genome shotgun (WGS) entry which is preliminary data.</text>
</comment>
<dbReference type="AlphaFoldDB" id="A0A847S883"/>
<sequence length="452" mass="51314">MFRPALLLTLSYLLTACAPTPWQRPDATLPKQWQTETSSQPPLTSTDWWQGFGDPTLLQLLQTVRRDNPDLAASAQRIRKAMLEAGVSARDAYPSFTASLNRNASRTLGEEDKQWQRQYQSSIGVSYVVDLWGKLDAAQRAGSLEWQATEADHRALQLTLDRQVAERYWDIAAARTKLAYLEQSRQYQQRVVQLLEQQQRWGAIAPQDRLQAEQLLLKYQQERLGQEQDLASHYNALALLANQPPGSFHPDIAPLPLQSALPTVQAGLPSSLLNRRPDLLAAEQRVRALLANVDERKRAFYPVLTLTGDLNGSSPELRHVLRNPLATLGAGLVLPFLQWPTLQLQQQASEAEYEEAIILLRKRWYTAFQEVDDALSNQQQLGEQIRLQQQIVQRQQQQERIAEQRYRAGAVALKEWLAASEARRQGELEWLDLQLERLKSLSQLYAALGGGY</sequence>
<dbReference type="GO" id="GO:0015562">
    <property type="term" value="F:efflux transmembrane transporter activity"/>
    <property type="evidence" value="ECO:0007669"/>
    <property type="project" value="InterPro"/>
</dbReference>
<dbReference type="PANTHER" id="PTHR30203">
    <property type="entry name" value="OUTER MEMBRANE CATION EFFLUX PROTEIN"/>
    <property type="match status" value="1"/>
</dbReference>
<organism evidence="4 5">
    <name type="scientific">Leeia aquatica</name>
    <dbReference type="NCBI Taxonomy" id="2725557"/>
    <lineage>
        <taxon>Bacteria</taxon>
        <taxon>Pseudomonadati</taxon>
        <taxon>Pseudomonadota</taxon>
        <taxon>Betaproteobacteria</taxon>
        <taxon>Neisseriales</taxon>
        <taxon>Leeiaceae</taxon>
        <taxon>Leeia</taxon>
    </lineage>
</organism>